<feature type="compositionally biased region" description="Basic and acidic residues" evidence="2">
    <location>
        <begin position="518"/>
        <end position="534"/>
    </location>
</feature>
<dbReference type="SUPFAM" id="SSF103025">
    <property type="entry name" value="Folate-binding domain"/>
    <property type="match status" value="1"/>
</dbReference>
<proteinExistence type="predicted"/>
<feature type="compositionally biased region" description="Acidic residues" evidence="2">
    <location>
        <begin position="507"/>
        <end position="517"/>
    </location>
</feature>
<dbReference type="GO" id="GO:0005739">
    <property type="term" value="C:mitochondrion"/>
    <property type="evidence" value="ECO:0007669"/>
    <property type="project" value="TreeGrafter"/>
</dbReference>
<feature type="domain" description="GCVT N-terminal" evidence="3">
    <location>
        <begin position="185"/>
        <end position="394"/>
    </location>
</feature>
<dbReference type="InterPro" id="IPR028896">
    <property type="entry name" value="GcvT/YgfZ/DmdA"/>
</dbReference>
<feature type="compositionally biased region" description="Basic residues" evidence="2">
    <location>
        <begin position="94"/>
        <end position="105"/>
    </location>
</feature>
<gene>
    <name evidence="4" type="ORF">CPRI1469_LOCUS4550</name>
</gene>
<dbReference type="Pfam" id="PF01571">
    <property type="entry name" value="GCV_T"/>
    <property type="match status" value="1"/>
</dbReference>
<dbReference type="InterPro" id="IPR017703">
    <property type="entry name" value="YgfZ/GCV_T_CS"/>
</dbReference>
<reference evidence="4" key="1">
    <citation type="submission" date="2021-01" db="EMBL/GenBank/DDBJ databases">
        <authorList>
            <person name="Corre E."/>
            <person name="Pelletier E."/>
            <person name="Niang G."/>
            <person name="Scheremetjew M."/>
            <person name="Finn R."/>
            <person name="Kale V."/>
            <person name="Holt S."/>
            <person name="Cochrane G."/>
            <person name="Meng A."/>
            <person name="Brown T."/>
            <person name="Cohen L."/>
        </authorList>
    </citation>
    <scope>NUCLEOTIDE SEQUENCE</scope>
    <source>
        <strain evidence="4">CCMP1205</strain>
    </source>
</reference>
<organism evidence="4">
    <name type="scientific">Chloropicon primus</name>
    <dbReference type="NCBI Taxonomy" id="1764295"/>
    <lineage>
        <taxon>Eukaryota</taxon>
        <taxon>Viridiplantae</taxon>
        <taxon>Chlorophyta</taxon>
        <taxon>Chloropicophyceae</taxon>
        <taxon>Chloropicales</taxon>
        <taxon>Chloropicaceae</taxon>
        <taxon>Chloropicon</taxon>
    </lineage>
</organism>
<evidence type="ECO:0000256" key="1">
    <source>
        <dbReference type="ARBA" id="ARBA00022946"/>
    </source>
</evidence>
<feature type="region of interest" description="Disordered" evidence="2">
    <location>
        <begin position="1"/>
        <end position="35"/>
    </location>
</feature>
<dbReference type="AlphaFoldDB" id="A0A7S2T197"/>
<accession>A0A7S2T197</accession>
<dbReference type="PANTHER" id="PTHR43757">
    <property type="entry name" value="AMINOMETHYLTRANSFERASE"/>
    <property type="match status" value="1"/>
</dbReference>
<protein>
    <recommendedName>
        <fullName evidence="3">GCVT N-terminal domain-containing protein</fullName>
    </recommendedName>
</protein>
<dbReference type="InterPro" id="IPR006222">
    <property type="entry name" value="GCVT_N"/>
</dbReference>
<evidence type="ECO:0000313" key="4">
    <source>
        <dbReference type="EMBL" id="CAD9715694.1"/>
    </source>
</evidence>
<keyword evidence="1" id="KW-0809">Transit peptide</keyword>
<dbReference type="Gene3D" id="3.30.1360.120">
    <property type="entry name" value="Probable tRNA modification gtpase trme, domain 1"/>
    <property type="match status" value="1"/>
</dbReference>
<dbReference type="InterPro" id="IPR027266">
    <property type="entry name" value="TrmE/GcvT-like"/>
</dbReference>
<evidence type="ECO:0000256" key="2">
    <source>
        <dbReference type="SAM" id="MobiDB-lite"/>
    </source>
</evidence>
<dbReference type="NCBIfam" id="TIGR03317">
    <property type="entry name" value="ygfZ_signature"/>
    <property type="match status" value="1"/>
</dbReference>
<feature type="region of interest" description="Disordered" evidence="2">
    <location>
        <begin position="498"/>
        <end position="541"/>
    </location>
</feature>
<feature type="region of interest" description="Disordered" evidence="2">
    <location>
        <begin position="76"/>
        <end position="109"/>
    </location>
</feature>
<evidence type="ECO:0000259" key="3">
    <source>
        <dbReference type="Pfam" id="PF01571"/>
    </source>
</evidence>
<dbReference type="EMBL" id="HBHL01007076">
    <property type="protein sequence ID" value="CAD9715694.1"/>
    <property type="molecule type" value="Transcribed_RNA"/>
</dbReference>
<dbReference type="PANTHER" id="PTHR43757:SF14">
    <property type="entry name" value="GLYCINE CLEAVAGE T-PROTEIN FAMILY"/>
    <property type="match status" value="1"/>
</dbReference>
<sequence length="541" mass="58574">MRLGGAARGRRTRGRTRRGEGHPGRIGDGNRPIRHSHRFPLSSCARKEGETCAELQFPSPWMSSSRQKGMRDLVGRSAGRAPTQRGCSPSCSRSSRRGKGRRASGRRFGSTRFGRSRVDWSARSLEDIDMLEVDGWEEVTLREIQEEGGAVFAGGASVPTSFAAGDGNEGSGLTLGDLESAECCVFCDRSDSTVLQVAGGDRLAFLHNQSTASVEGAKPGDVVETAFVTSKAGLLDVAKVLVQGQSALVLASPDGASQIIGHLDKHIFPRDDVRVSDVSFNLSIFAVLGAGSSKVMETLGMGHDMGEGEQVLVNYEGYPLCVARTTDLGVPGYTWIVDTSISSDAWSLLTSIENVRPIGSEAYERLRILAGRPAFGKELTLDSNPLEAGLYERCVDVEKGCSIGQEVIKRVHNRNGITRRLGGFSSDKPLRCGDEVLSEGRKVGSLTSVCQDGGGSFLGMGYVKVKPGQPFSSEGKSFTVRGEAVAVRALVYPKYPQESVENKDAREEEESLEEIEEAKEKKKEEMKARMEEWLKQQSKNK</sequence>
<name>A0A7S2T197_9CHLO</name>